<dbReference type="PANTHER" id="PTHR43692:SF1">
    <property type="entry name" value="UDP-N-ACETYLMURAMOYLALANINE--D-GLUTAMATE LIGASE"/>
    <property type="match status" value="1"/>
</dbReference>
<feature type="domain" description="Mur ligase central" evidence="7">
    <location>
        <begin position="142"/>
        <end position="268"/>
    </location>
</feature>
<dbReference type="InterPro" id="IPR036615">
    <property type="entry name" value="Mur_ligase_C_dom_sf"/>
</dbReference>
<dbReference type="SUPFAM" id="SSF51984">
    <property type="entry name" value="MurCD N-terminal domain"/>
    <property type="match status" value="1"/>
</dbReference>
<gene>
    <name evidence="8" type="ORF">P0082_03790</name>
</gene>
<evidence type="ECO:0000256" key="1">
    <source>
        <dbReference type="ARBA" id="ARBA00004496"/>
    </source>
</evidence>
<name>A0ABY8MJC4_9SPIO</name>
<evidence type="ECO:0000313" key="9">
    <source>
        <dbReference type="Proteomes" id="UP001228690"/>
    </source>
</evidence>
<evidence type="ECO:0000256" key="3">
    <source>
        <dbReference type="ARBA" id="ARBA00022490"/>
    </source>
</evidence>
<dbReference type="InterPro" id="IPR013221">
    <property type="entry name" value="Mur_ligase_cen"/>
</dbReference>
<dbReference type="RefSeq" id="WP_326928196.1">
    <property type="nucleotide sequence ID" value="NZ_CP123443.1"/>
</dbReference>
<dbReference type="GO" id="GO:0016874">
    <property type="term" value="F:ligase activity"/>
    <property type="evidence" value="ECO:0007669"/>
    <property type="project" value="UniProtKB-KW"/>
</dbReference>
<keyword evidence="4 8" id="KW-0436">Ligase</keyword>
<evidence type="ECO:0000313" key="8">
    <source>
        <dbReference type="EMBL" id="WGK69991.1"/>
    </source>
</evidence>
<dbReference type="Pfam" id="PF08245">
    <property type="entry name" value="Mur_ligase_M"/>
    <property type="match status" value="1"/>
</dbReference>
<comment type="pathway">
    <text evidence="2">Cell wall biogenesis; peptidoglycan biosynthesis.</text>
</comment>
<keyword evidence="5" id="KW-0547">Nucleotide-binding</keyword>
<evidence type="ECO:0000256" key="6">
    <source>
        <dbReference type="ARBA" id="ARBA00022840"/>
    </source>
</evidence>
<sequence length="614" mass="68020">MQQLFRNKRIVVMGLGVNGGGLLSAQFCLAHGAEVLVTDLNSEEKLTDSVSALRDFAGGLVSIPPHHSEHSGKDGAGIHADASARLHFRLGSHELEDFRQAHLVIKNPGVPDHSPYLQAAQNWTTDLALFLEFYPKVPVLAVTGTKGKSSISHALHYILQQYDPTGAGIMLGGNIGRSPLAYALEEILGQNTGERKFDLDGGSPLVLEMSSWQLGDLCKVEKDRGRVFFRPHLACLSNIMNDHQDRYRHFRDYVADKFYIFHNMSRDNQGDNQERNQGELLLGTPGATSMYLGSQCWGDFAARDFAANSGSASDNLHYFATQAMLPKGLKGLYWRPATDHSLTCCVKDAETKEQVFLNSKNFPVLGRHSFQNYCIASYMAYRFLRKQGLCRQLDDFCRRNGELMRDFGGVPFRMELRGSRNVNSRSTLYYVNDTTATMPDAAASGISACLTGDNAENSHCLLIAGGTDKELDPGNLLATLHRYQQDRQRVSLFLLQGSGTKTLIQHLRRLGLPYSGAEDDRGFPSLSAAFEAAEQKARALASTPITDPVIGPVTNLGPQPEIHNFYLLLSPGYASFGMFRNEFDRGRQFNQLVEEALARECREGHDAPHHHGIH</sequence>
<evidence type="ECO:0000256" key="5">
    <source>
        <dbReference type="ARBA" id="ARBA00022741"/>
    </source>
</evidence>
<dbReference type="SUPFAM" id="SSF53623">
    <property type="entry name" value="MurD-like peptide ligases, catalytic domain"/>
    <property type="match status" value="1"/>
</dbReference>
<dbReference type="Gene3D" id="3.40.50.720">
    <property type="entry name" value="NAD(P)-binding Rossmann-like Domain"/>
    <property type="match status" value="1"/>
</dbReference>
<dbReference type="InterPro" id="IPR036565">
    <property type="entry name" value="Mur-like_cat_sf"/>
</dbReference>
<proteinExistence type="predicted"/>
<dbReference type="PANTHER" id="PTHR43692">
    <property type="entry name" value="UDP-N-ACETYLMURAMOYLALANINE--D-GLUTAMATE LIGASE"/>
    <property type="match status" value="1"/>
</dbReference>
<protein>
    <submittedName>
        <fullName evidence="8">Mur ligase family protein</fullName>
    </submittedName>
</protein>
<evidence type="ECO:0000256" key="2">
    <source>
        <dbReference type="ARBA" id="ARBA00004752"/>
    </source>
</evidence>
<evidence type="ECO:0000259" key="7">
    <source>
        <dbReference type="Pfam" id="PF08245"/>
    </source>
</evidence>
<dbReference type="Gene3D" id="3.40.1190.10">
    <property type="entry name" value="Mur-like, catalytic domain"/>
    <property type="match status" value="1"/>
</dbReference>
<dbReference type="EMBL" id="CP123443">
    <property type="protein sequence ID" value="WGK69991.1"/>
    <property type="molecule type" value="Genomic_DNA"/>
</dbReference>
<dbReference type="InterPro" id="IPR005762">
    <property type="entry name" value="MurD"/>
</dbReference>
<reference evidence="8 9" key="1">
    <citation type="submission" date="2023-04" db="EMBL/GenBank/DDBJ databases">
        <title>Spirochaete genome identified in red abalone sample constitutes a novel genus.</title>
        <authorList>
            <person name="Sharma S.P."/>
            <person name="Purcell C.M."/>
            <person name="Hyde J.R."/>
            <person name="Severin A.J."/>
        </authorList>
    </citation>
    <scope>NUCLEOTIDE SEQUENCE [LARGE SCALE GENOMIC DNA]</scope>
    <source>
        <strain evidence="8 9">SP-2023</strain>
    </source>
</reference>
<dbReference type="SUPFAM" id="SSF53244">
    <property type="entry name" value="MurD-like peptide ligases, peptide-binding domain"/>
    <property type="match status" value="1"/>
</dbReference>
<evidence type="ECO:0000256" key="4">
    <source>
        <dbReference type="ARBA" id="ARBA00022598"/>
    </source>
</evidence>
<comment type="subcellular location">
    <subcellularLocation>
        <location evidence="1">Cytoplasm</location>
    </subcellularLocation>
</comment>
<dbReference type="Proteomes" id="UP001228690">
    <property type="component" value="Chromosome"/>
</dbReference>
<organism evidence="8 9">
    <name type="scientific">Candidatus Haliotispira prima</name>
    <dbReference type="NCBI Taxonomy" id="3034016"/>
    <lineage>
        <taxon>Bacteria</taxon>
        <taxon>Pseudomonadati</taxon>
        <taxon>Spirochaetota</taxon>
        <taxon>Spirochaetia</taxon>
        <taxon>Spirochaetales</taxon>
        <taxon>Spirochaetaceae</taxon>
        <taxon>Candidatus Haliotispira</taxon>
    </lineage>
</organism>
<keyword evidence="6" id="KW-0067">ATP-binding</keyword>
<keyword evidence="3" id="KW-0963">Cytoplasm</keyword>
<dbReference type="Gene3D" id="3.90.190.20">
    <property type="entry name" value="Mur ligase, C-terminal domain"/>
    <property type="match status" value="1"/>
</dbReference>
<keyword evidence="9" id="KW-1185">Reference proteome</keyword>
<accession>A0ABY8MJC4</accession>